<dbReference type="EC" id="2.3.1.274" evidence="9"/>
<dbReference type="PIRSF" id="PIRSF002465">
    <property type="entry name" value="Phsphlp_syn_PlsX"/>
    <property type="match status" value="1"/>
</dbReference>
<evidence type="ECO:0000256" key="4">
    <source>
        <dbReference type="ARBA" id="ARBA00022516"/>
    </source>
</evidence>
<evidence type="ECO:0000256" key="9">
    <source>
        <dbReference type="ARBA" id="ARBA00024069"/>
    </source>
</evidence>
<dbReference type="KEGG" id="fra:Francci3_3602"/>
<evidence type="ECO:0000256" key="8">
    <source>
        <dbReference type="ARBA" id="ARBA00023264"/>
    </source>
</evidence>
<dbReference type="GO" id="GO:0043811">
    <property type="term" value="F:phosphate:acyl-[acyl carrier protein] acyltransferase activity"/>
    <property type="evidence" value="ECO:0007669"/>
    <property type="project" value="UniProtKB-EC"/>
</dbReference>
<dbReference type="RefSeq" id="WP_011437978.1">
    <property type="nucleotide sequence ID" value="NC_007777.1"/>
</dbReference>
<dbReference type="STRING" id="106370.Francci3_3602"/>
<sequence length="353" mass="36339">MTRIAVDLVGEGLPSGPLLEALPSALGADPHLVLTLVTSGDTVRDDLARLGIVPGERVLLATAARSVSAGPEALREVRARRDSGVRVAARLVRDGHADAMVSIAPAEAVVASAQFTYGLLPGATRATLASIVGGANAPVVLCDAGATVDVTADELAQFAVAGSAYAAVRFAVNAPRVGLLTARPALPDTLRRAVDELLRSLDLHYVGPLTADRLLAPSWTGEPGDGQKIDHRRGVDVAVTDGFTGDVLMSVIRGMRWWESHRGTGHLSRAGLDPGWGTLEDPDVRGGTIVLGVDGVAVHAERAPDEAGDSQAVGLLAALRAASVAVHADLASRTRAAMAILVARRRALAGLVG</sequence>
<keyword evidence="8" id="KW-1208">Phospholipid metabolism</keyword>
<keyword evidence="7" id="KW-0594">Phospholipid biosynthesis</keyword>
<organism evidence="11 12">
    <name type="scientific">Frankia casuarinae (strain DSM 45818 / CECT 9043 / HFP020203 / CcI3)</name>
    <dbReference type="NCBI Taxonomy" id="106370"/>
    <lineage>
        <taxon>Bacteria</taxon>
        <taxon>Bacillati</taxon>
        <taxon>Actinomycetota</taxon>
        <taxon>Actinomycetes</taxon>
        <taxon>Frankiales</taxon>
        <taxon>Frankiaceae</taxon>
        <taxon>Frankia</taxon>
    </lineage>
</organism>
<name>Q2J6Y8_FRACC</name>
<dbReference type="Gene3D" id="3.40.718.10">
    <property type="entry name" value="Isopropylmalate Dehydrogenase"/>
    <property type="match status" value="1"/>
</dbReference>
<evidence type="ECO:0000256" key="5">
    <source>
        <dbReference type="ARBA" id="ARBA00022679"/>
    </source>
</evidence>
<dbReference type="OrthoDB" id="3208836at2"/>
<accession>Q2J6Y8</accession>
<keyword evidence="5" id="KW-0808">Transferase</keyword>
<keyword evidence="3" id="KW-0963">Cytoplasm</keyword>
<evidence type="ECO:0000256" key="10">
    <source>
        <dbReference type="ARBA" id="ARBA00046608"/>
    </source>
</evidence>
<protein>
    <recommendedName>
        <fullName evidence="9">phosphate acyltransferase</fullName>
        <ecNumber evidence="9">2.3.1.274</ecNumber>
    </recommendedName>
</protein>
<dbReference type="Proteomes" id="UP000001937">
    <property type="component" value="Chromosome"/>
</dbReference>
<gene>
    <name evidence="11" type="ordered locus">Francci3_3602</name>
</gene>
<dbReference type="AlphaFoldDB" id="Q2J6Y8"/>
<keyword evidence="4" id="KW-0444">Lipid biosynthesis</keyword>
<dbReference type="GO" id="GO:0008654">
    <property type="term" value="P:phospholipid biosynthetic process"/>
    <property type="evidence" value="ECO:0007669"/>
    <property type="project" value="UniProtKB-KW"/>
</dbReference>
<dbReference type="eggNOG" id="COG0416">
    <property type="taxonomic scope" value="Bacteria"/>
</dbReference>
<dbReference type="InterPro" id="IPR012281">
    <property type="entry name" value="Phospholipid_synth_PlsX-like"/>
</dbReference>
<keyword evidence="11" id="KW-0012">Acyltransferase</keyword>
<comment type="subcellular location">
    <subcellularLocation>
        <location evidence="2">Cytoplasm</location>
    </subcellularLocation>
</comment>
<dbReference type="PANTHER" id="PTHR30100">
    <property type="entry name" value="FATTY ACID/PHOSPHOLIPID SYNTHESIS PROTEIN PLSX"/>
    <property type="match status" value="1"/>
</dbReference>
<evidence type="ECO:0000256" key="2">
    <source>
        <dbReference type="ARBA" id="ARBA00004496"/>
    </source>
</evidence>
<evidence type="ECO:0000256" key="1">
    <source>
        <dbReference type="ARBA" id="ARBA00001232"/>
    </source>
</evidence>
<comment type="subunit">
    <text evidence="10">Homodimer. Probably interacts with PlsY.</text>
</comment>
<evidence type="ECO:0000256" key="3">
    <source>
        <dbReference type="ARBA" id="ARBA00022490"/>
    </source>
</evidence>
<dbReference type="PANTHER" id="PTHR30100:SF1">
    <property type="entry name" value="PHOSPHATE ACYLTRANSFERASE"/>
    <property type="match status" value="1"/>
</dbReference>
<dbReference type="PhylomeDB" id="Q2J6Y8"/>
<dbReference type="HOGENOM" id="CLU_775568_0_0_11"/>
<dbReference type="EMBL" id="CP000249">
    <property type="protein sequence ID" value="ABD12954.1"/>
    <property type="molecule type" value="Genomic_DNA"/>
</dbReference>
<evidence type="ECO:0000256" key="6">
    <source>
        <dbReference type="ARBA" id="ARBA00023098"/>
    </source>
</evidence>
<evidence type="ECO:0000256" key="7">
    <source>
        <dbReference type="ARBA" id="ARBA00023209"/>
    </source>
</evidence>
<keyword evidence="6" id="KW-0443">Lipid metabolism</keyword>
<dbReference type="Pfam" id="PF02504">
    <property type="entry name" value="FA_synthesis"/>
    <property type="match status" value="1"/>
</dbReference>
<evidence type="ECO:0000313" key="12">
    <source>
        <dbReference type="Proteomes" id="UP000001937"/>
    </source>
</evidence>
<proteinExistence type="predicted"/>
<dbReference type="GO" id="GO:0006633">
    <property type="term" value="P:fatty acid biosynthetic process"/>
    <property type="evidence" value="ECO:0007669"/>
    <property type="project" value="InterPro"/>
</dbReference>
<comment type="catalytic activity">
    <reaction evidence="1">
        <text>a fatty acyl-[ACP] + phosphate = an acyl phosphate + holo-[ACP]</text>
        <dbReference type="Rhea" id="RHEA:42292"/>
        <dbReference type="Rhea" id="RHEA-COMP:9685"/>
        <dbReference type="Rhea" id="RHEA-COMP:14125"/>
        <dbReference type="ChEBI" id="CHEBI:43474"/>
        <dbReference type="ChEBI" id="CHEBI:59918"/>
        <dbReference type="ChEBI" id="CHEBI:64479"/>
        <dbReference type="ChEBI" id="CHEBI:138651"/>
        <dbReference type="EC" id="2.3.1.274"/>
    </reaction>
</comment>
<dbReference type="GO" id="GO:0005737">
    <property type="term" value="C:cytoplasm"/>
    <property type="evidence" value="ECO:0007669"/>
    <property type="project" value="UniProtKB-SubCell"/>
</dbReference>
<reference evidence="11 12" key="1">
    <citation type="journal article" date="2007" name="Genome Res.">
        <title>Genome characteristics of facultatively symbiotic Frankia sp. strains reflect host range and host plant biogeography.</title>
        <authorList>
            <person name="Normand P."/>
            <person name="Lapierre P."/>
            <person name="Tisa L.S."/>
            <person name="Gogarten J.P."/>
            <person name="Alloisio N."/>
            <person name="Bagnarol E."/>
            <person name="Bassi C.A."/>
            <person name="Berry A.M."/>
            <person name="Bickhart D.M."/>
            <person name="Choisne N."/>
            <person name="Couloux A."/>
            <person name="Cournoyer B."/>
            <person name="Cruveiller S."/>
            <person name="Daubin V."/>
            <person name="Demange N."/>
            <person name="Francino M.P."/>
            <person name="Goltsman E."/>
            <person name="Huang Y."/>
            <person name="Kopp O.R."/>
            <person name="Labarre L."/>
            <person name="Lapidus A."/>
            <person name="Lavire C."/>
            <person name="Marechal J."/>
            <person name="Martinez M."/>
            <person name="Mastronunzio J.E."/>
            <person name="Mullin B.C."/>
            <person name="Niemann J."/>
            <person name="Pujic P."/>
            <person name="Rawnsley T."/>
            <person name="Rouy Z."/>
            <person name="Schenowitz C."/>
            <person name="Sellstedt A."/>
            <person name="Tavares F."/>
            <person name="Tomkins J.P."/>
            <person name="Vallenet D."/>
            <person name="Valverde C."/>
            <person name="Wall L.G."/>
            <person name="Wang Y."/>
            <person name="Medigue C."/>
            <person name="Benson D.R."/>
        </authorList>
    </citation>
    <scope>NUCLEOTIDE SEQUENCE [LARGE SCALE GENOMIC DNA]</scope>
    <source>
        <strain evidence="12">DSM 45818 / CECT 9043 / CcI3</strain>
    </source>
</reference>
<dbReference type="InterPro" id="IPR003664">
    <property type="entry name" value="FA_synthesis"/>
</dbReference>
<evidence type="ECO:0000313" key="11">
    <source>
        <dbReference type="EMBL" id="ABD12954.1"/>
    </source>
</evidence>
<dbReference type="SUPFAM" id="SSF53659">
    <property type="entry name" value="Isocitrate/Isopropylmalate dehydrogenase-like"/>
    <property type="match status" value="1"/>
</dbReference>
<keyword evidence="12" id="KW-1185">Reference proteome</keyword>